<feature type="region of interest" description="Disordered" evidence="4">
    <location>
        <begin position="1"/>
        <end position="30"/>
    </location>
</feature>
<accession>A0A0B2VRH8</accession>
<evidence type="ECO:0000313" key="5">
    <source>
        <dbReference type="EMBL" id="KHN86151.1"/>
    </source>
</evidence>
<organism evidence="5 6">
    <name type="scientific">Toxocara canis</name>
    <name type="common">Canine roundworm</name>
    <dbReference type="NCBI Taxonomy" id="6265"/>
    <lineage>
        <taxon>Eukaryota</taxon>
        <taxon>Metazoa</taxon>
        <taxon>Ecdysozoa</taxon>
        <taxon>Nematoda</taxon>
        <taxon>Chromadorea</taxon>
        <taxon>Rhabditida</taxon>
        <taxon>Spirurina</taxon>
        <taxon>Ascaridomorpha</taxon>
        <taxon>Ascaridoidea</taxon>
        <taxon>Toxocaridae</taxon>
        <taxon>Toxocara</taxon>
    </lineage>
</organism>
<dbReference type="PANTHER" id="PTHR24320:SF282">
    <property type="entry name" value="WW DOMAIN-CONTAINING OXIDOREDUCTASE"/>
    <property type="match status" value="1"/>
</dbReference>
<keyword evidence="6" id="KW-1185">Reference proteome</keyword>
<dbReference type="OrthoDB" id="9989144at2759"/>
<proteinExistence type="inferred from homology"/>
<dbReference type="InterPro" id="IPR036291">
    <property type="entry name" value="NAD(P)-bd_dom_sf"/>
</dbReference>
<sequence>MDKSASAQSGKVESNAKVTEGLNETNDSSKKQKYDSWSTALDVAAGVDLKGKTALVTGTNAGIGIETARTLCLCGAHVVMANRNMAESEKCRDALKKEKPDAEIDLLHVDLSSLQSVEAAAKEFLSKNWRLHILILNAGVFAPSEKSTIDGYETTFGVNHLGHFYFTYLLLPRIRESAPARIVIVSSVSHSLTGINVSSSVEDKLQHLMPAPNSYINVFRLYAFSKLCNVLMALKLHRMEHQNGINVYVLHPGHFIGTSISRSFGILASLMKVLLKPFTKTLQQGAATTIYCAISDDVKNESGMYYDNCYIAETKLSAELARDEALQDALWNKSVQIVEEYEKNRAQQS</sequence>
<dbReference type="SUPFAM" id="SSF51735">
    <property type="entry name" value="NAD(P)-binding Rossmann-fold domains"/>
    <property type="match status" value="1"/>
</dbReference>
<evidence type="ECO:0000256" key="4">
    <source>
        <dbReference type="SAM" id="MobiDB-lite"/>
    </source>
</evidence>
<dbReference type="InterPro" id="IPR002347">
    <property type="entry name" value="SDR_fam"/>
</dbReference>
<evidence type="ECO:0000256" key="3">
    <source>
        <dbReference type="ARBA" id="ARBA00023002"/>
    </source>
</evidence>
<keyword evidence="3" id="KW-0560">Oxidoreductase</keyword>
<dbReference type="FunFam" id="3.40.50.720:FF:000353">
    <property type="entry name" value="WW domain-containing oxidoreductase"/>
    <property type="match status" value="1"/>
</dbReference>
<comment type="similarity">
    <text evidence="1">Belongs to the short-chain dehydrogenases/reductases (SDR) family.</text>
</comment>
<dbReference type="PANTHER" id="PTHR24320">
    <property type="entry name" value="RETINOL DEHYDROGENASE"/>
    <property type="match status" value="1"/>
</dbReference>
<dbReference type="Proteomes" id="UP000031036">
    <property type="component" value="Unassembled WGS sequence"/>
</dbReference>
<keyword evidence="2" id="KW-0521">NADP</keyword>
<evidence type="ECO:0000256" key="2">
    <source>
        <dbReference type="ARBA" id="ARBA00022857"/>
    </source>
</evidence>
<dbReference type="PRINTS" id="PR00081">
    <property type="entry name" value="GDHRDH"/>
</dbReference>
<protein>
    <submittedName>
        <fullName evidence="5">WW domain-containing oxidoreductase</fullName>
    </submittedName>
</protein>
<dbReference type="Pfam" id="PF00106">
    <property type="entry name" value="adh_short"/>
    <property type="match status" value="1"/>
</dbReference>
<dbReference type="CDD" id="cd05327">
    <property type="entry name" value="retinol-DH_like_SDR_c_like"/>
    <property type="match status" value="1"/>
</dbReference>
<gene>
    <name evidence="5" type="primary">Wwox</name>
    <name evidence="5" type="ORF">Tcan_18750</name>
</gene>
<dbReference type="AlphaFoldDB" id="A0A0B2VRH8"/>
<evidence type="ECO:0000313" key="6">
    <source>
        <dbReference type="Proteomes" id="UP000031036"/>
    </source>
</evidence>
<name>A0A0B2VRH8_TOXCA</name>
<dbReference type="Gene3D" id="3.40.50.720">
    <property type="entry name" value="NAD(P)-binding Rossmann-like Domain"/>
    <property type="match status" value="1"/>
</dbReference>
<dbReference type="GO" id="GO:0016491">
    <property type="term" value="F:oxidoreductase activity"/>
    <property type="evidence" value="ECO:0007669"/>
    <property type="project" value="UniProtKB-KW"/>
</dbReference>
<dbReference type="EMBL" id="JPKZ01000642">
    <property type="protein sequence ID" value="KHN86151.1"/>
    <property type="molecule type" value="Genomic_DNA"/>
</dbReference>
<reference evidence="5 6" key="1">
    <citation type="submission" date="2014-11" db="EMBL/GenBank/DDBJ databases">
        <title>Genetic blueprint of the zoonotic pathogen Toxocara canis.</title>
        <authorList>
            <person name="Zhu X.-Q."/>
            <person name="Korhonen P.K."/>
            <person name="Cai H."/>
            <person name="Young N.D."/>
            <person name="Nejsum P."/>
            <person name="von Samson-Himmelstjerna G."/>
            <person name="Boag P.R."/>
            <person name="Tan P."/>
            <person name="Li Q."/>
            <person name="Min J."/>
            <person name="Yang Y."/>
            <person name="Wang X."/>
            <person name="Fang X."/>
            <person name="Hall R.S."/>
            <person name="Hofmann A."/>
            <person name="Sternberg P.W."/>
            <person name="Jex A.R."/>
            <person name="Gasser R.B."/>
        </authorList>
    </citation>
    <scope>NUCLEOTIDE SEQUENCE [LARGE SCALE GENOMIC DNA]</scope>
    <source>
        <strain evidence="5">PN_DK_2014</strain>
    </source>
</reference>
<dbReference type="STRING" id="6265.A0A0B2VRH8"/>
<comment type="caution">
    <text evidence="5">The sequence shown here is derived from an EMBL/GenBank/DDBJ whole genome shotgun (WGS) entry which is preliminary data.</text>
</comment>
<feature type="compositionally biased region" description="Polar residues" evidence="4">
    <location>
        <begin position="1"/>
        <end position="12"/>
    </location>
</feature>
<dbReference type="OMA" id="PPAEKYW"/>
<evidence type="ECO:0000256" key="1">
    <source>
        <dbReference type="ARBA" id="ARBA00006484"/>
    </source>
</evidence>